<accession>A0A067HBK5</accession>
<sequence length="141" mass="15770">MASIRSFGKWTVDHQICPQHTTIQAKQAVVSIPISRRAAAILISSLPFSVISLPKCSEARERRNKKAIPLEDYHTTSDGLKYYDIVEGKGPVAQKGSTVQVGLNFKVEFQRYIIIVFTFSVVLPRTNVTRHLNCGVETQIL</sequence>
<dbReference type="Proteomes" id="UP000027120">
    <property type="component" value="Unassembled WGS sequence"/>
</dbReference>
<evidence type="ECO:0000313" key="1">
    <source>
        <dbReference type="EMBL" id="KDO85197.1"/>
    </source>
</evidence>
<protein>
    <recommendedName>
        <fullName evidence="3">Rotamase</fullName>
    </recommendedName>
</protein>
<evidence type="ECO:0000313" key="2">
    <source>
        <dbReference type="Proteomes" id="UP000027120"/>
    </source>
</evidence>
<dbReference type="PANTHER" id="PTHR47862">
    <property type="entry name" value="PEPTIDYL-PROLYL CIS-TRANS ISOMERASE FKBP18, CHLOROPLASTIC"/>
    <property type="match status" value="1"/>
</dbReference>
<organism evidence="1 2">
    <name type="scientific">Citrus sinensis</name>
    <name type="common">Sweet orange</name>
    <name type="synonym">Citrus aurantium var. sinensis</name>
    <dbReference type="NCBI Taxonomy" id="2711"/>
    <lineage>
        <taxon>Eukaryota</taxon>
        <taxon>Viridiplantae</taxon>
        <taxon>Streptophyta</taxon>
        <taxon>Embryophyta</taxon>
        <taxon>Tracheophyta</taxon>
        <taxon>Spermatophyta</taxon>
        <taxon>Magnoliopsida</taxon>
        <taxon>eudicotyledons</taxon>
        <taxon>Gunneridae</taxon>
        <taxon>Pentapetalae</taxon>
        <taxon>rosids</taxon>
        <taxon>malvids</taxon>
        <taxon>Sapindales</taxon>
        <taxon>Rutaceae</taxon>
        <taxon>Aurantioideae</taxon>
        <taxon>Citrus</taxon>
    </lineage>
</organism>
<proteinExistence type="predicted"/>
<gene>
    <name evidence="1" type="ORF">CISIN_1g027748mg</name>
</gene>
<keyword evidence="2" id="KW-1185">Reference proteome</keyword>
<dbReference type="InterPro" id="IPR044180">
    <property type="entry name" value="FKBP18-like"/>
</dbReference>
<dbReference type="EMBL" id="KK784874">
    <property type="protein sequence ID" value="KDO85197.1"/>
    <property type="molecule type" value="Genomic_DNA"/>
</dbReference>
<name>A0A067HBK5_CITSI</name>
<reference evidence="1 2" key="1">
    <citation type="submission" date="2014-04" db="EMBL/GenBank/DDBJ databases">
        <authorList>
            <consortium name="International Citrus Genome Consortium"/>
            <person name="Gmitter F."/>
            <person name="Chen C."/>
            <person name="Farmerie W."/>
            <person name="Harkins T."/>
            <person name="Desany B."/>
            <person name="Mohiuddin M."/>
            <person name="Kodira C."/>
            <person name="Borodovsky M."/>
            <person name="Lomsadze A."/>
            <person name="Burns P."/>
            <person name="Jenkins J."/>
            <person name="Prochnik S."/>
            <person name="Shu S."/>
            <person name="Chapman J."/>
            <person name="Pitluck S."/>
            <person name="Schmutz J."/>
            <person name="Rokhsar D."/>
        </authorList>
    </citation>
    <scope>NUCLEOTIDE SEQUENCE</scope>
</reference>
<evidence type="ECO:0008006" key="3">
    <source>
        <dbReference type="Google" id="ProtNLM"/>
    </source>
</evidence>
<dbReference type="PANTHER" id="PTHR47862:SF1">
    <property type="entry name" value="PEPTIDYL-PROLYL CIS-TRANS ISOMERASE FKBP18, CHLOROPLASTIC"/>
    <property type="match status" value="1"/>
</dbReference>
<dbReference type="SUPFAM" id="SSF54534">
    <property type="entry name" value="FKBP-like"/>
    <property type="match status" value="1"/>
</dbReference>
<dbReference type="AlphaFoldDB" id="A0A067HBK5"/>